<feature type="transmembrane region" description="Helical" evidence="1">
    <location>
        <begin position="124"/>
        <end position="144"/>
    </location>
</feature>
<dbReference type="EMBL" id="GEEE01022192">
    <property type="protein sequence ID" value="JAP41033.1"/>
    <property type="molecule type" value="Transcribed_RNA"/>
</dbReference>
<evidence type="ECO:0000313" key="3">
    <source>
        <dbReference type="EMBL" id="JAP62195.1"/>
    </source>
</evidence>
<protein>
    <submittedName>
        <fullName evidence="3">Uncharacterized protein</fullName>
    </submittedName>
</protein>
<accession>A0A0V0J9B5</accession>
<reference evidence="3" key="1">
    <citation type="submission" date="2016-01" db="EMBL/GenBank/DDBJ databases">
        <title>Reference transcriptome for the parasite Schistocephalus solidus: insights into the molecular evolution of parasitism.</title>
        <authorList>
            <person name="Hebert F.O."/>
            <person name="Grambauer S."/>
            <person name="Barber I."/>
            <person name="Landry C.R."/>
            <person name="Aubin-Horth N."/>
        </authorList>
    </citation>
    <scope>NUCLEOTIDE SEQUENCE</scope>
</reference>
<feature type="signal peptide" evidence="2">
    <location>
        <begin position="1"/>
        <end position="16"/>
    </location>
</feature>
<dbReference type="AlphaFoldDB" id="A0A0V0J9B5"/>
<dbReference type="EMBL" id="GEEE01024135">
    <property type="protein sequence ID" value="JAP39090.1"/>
    <property type="molecule type" value="Transcribed_RNA"/>
</dbReference>
<feature type="chain" id="PRO_5007437582" evidence="2">
    <location>
        <begin position="17"/>
        <end position="147"/>
    </location>
</feature>
<keyword evidence="1" id="KW-0472">Membrane</keyword>
<organism evidence="3">
    <name type="scientific">Schistocephalus solidus</name>
    <name type="common">Tapeworm</name>
    <dbReference type="NCBI Taxonomy" id="70667"/>
    <lineage>
        <taxon>Eukaryota</taxon>
        <taxon>Metazoa</taxon>
        <taxon>Spiralia</taxon>
        <taxon>Lophotrochozoa</taxon>
        <taxon>Platyhelminthes</taxon>
        <taxon>Cestoda</taxon>
        <taxon>Eucestoda</taxon>
        <taxon>Diphyllobothriidea</taxon>
        <taxon>Diphyllobothriidae</taxon>
        <taxon>Schistocephalus</taxon>
    </lineage>
</organism>
<evidence type="ECO:0000256" key="2">
    <source>
        <dbReference type="SAM" id="SignalP"/>
    </source>
</evidence>
<keyword evidence="1" id="KW-1133">Transmembrane helix</keyword>
<dbReference type="EMBL" id="GEEE01001030">
    <property type="protein sequence ID" value="JAP62195.1"/>
    <property type="molecule type" value="Transcribed_RNA"/>
</dbReference>
<evidence type="ECO:0000256" key="1">
    <source>
        <dbReference type="SAM" id="Phobius"/>
    </source>
</evidence>
<dbReference type="EMBL" id="GEEE01000546">
    <property type="protein sequence ID" value="JAP62679.1"/>
    <property type="molecule type" value="Transcribed_RNA"/>
</dbReference>
<keyword evidence="2" id="KW-0732">Signal</keyword>
<gene>
    <name evidence="3" type="ORF">TR165034</name>
</gene>
<sequence>MLKYLLLLCSIPVVYNKNPKIWGSSVVTDIDGPSPLLRYITPAAPYVKLDGTSLKIENGSCFSSVHEVGRPCSITAVPDGFLTEIQLPSVRSHKQILVSGQVWHTTFFAPNCTFPKALEGNSNFIIIILISIILMISPKIGLIFNKM</sequence>
<name>A0A0V0J9B5_SCHSO</name>
<proteinExistence type="predicted"/>
<keyword evidence="1" id="KW-0812">Transmembrane</keyword>